<name>A0A5J4VTE9_9EUKA</name>
<dbReference type="EMBL" id="SNRW01005049">
    <property type="protein sequence ID" value="KAA6385901.1"/>
    <property type="molecule type" value="Genomic_DNA"/>
</dbReference>
<evidence type="ECO:0000256" key="1">
    <source>
        <dbReference type="SAM" id="MobiDB-lite"/>
    </source>
</evidence>
<sequence>MSESDSENDSDYKSSGSDDSNDSLPAEVDIPEFPLSEQNLKESVDAVEILWKYGDEEGDDHDPDKLQKLIPKQFVPFISYFLDIATFCLSHPNQSPPQKYDTDTMPTHLFYHLLQQRRFFVDIWDYSIKMPDGGKLAAKYEVPSAYVKCANEEQESEFGLSLLESLREALQTTEACKDIEFDSDDEDDFDLEEEEEDGKPKKRKIGDNKNKDMEEKENKKPMSEYQRIIENLKSSGSISVLIKLSEIKSDNKESIGCIAKDILEKYISAGEATPSNPNKKAKVTE</sequence>
<evidence type="ECO:0000313" key="2">
    <source>
        <dbReference type="EMBL" id="KAA6385901.1"/>
    </source>
</evidence>
<feature type="region of interest" description="Disordered" evidence="1">
    <location>
        <begin position="1"/>
        <end position="36"/>
    </location>
</feature>
<dbReference type="AlphaFoldDB" id="A0A5J4VTE9"/>
<feature type="region of interest" description="Disordered" evidence="1">
    <location>
        <begin position="181"/>
        <end position="224"/>
    </location>
</feature>
<protein>
    <submittedName>
        <fullName evidence="2">Uncharacterized protein</fullName>
    </submittedName>
</protein>
<organism evidence="2 3">
    <name type="scientific">Streblomastix strix</name>
    <dbReference type="NCBI Taxonomy" id="222440"/>
    <lineage>
        <taxon>Eukaryota</taxon>
        <taxon>Metamonada</taxon>
        <taxon>Preaxostyla</taxon>
        <taxon>Oxymonadida</taxon>
        <taxon>Streblomastigidae</taxon>
        <taxon>Streblomastix</taxon>
    </lineage>
</organism>
<comment type="caution">
    <text evidence="2">The sequence shown here is derived from an EMBL/GenBank/DDBJ whole genome shotgun (WGS) entry which is preliminary data.</text>
</comment>
<proteinExistence type="predicted"/>
<reference evidence="2 3" key="1">
    <citation type="submission" date="2019-03" db="EMBL/GenBank/DDBJ databases">
        <title>Single cell metagenomics reveals metabolic interactions within the superorganism composed of flagellate Streblomastix strix and complex community of Bacteroidetes bacteria on its surface.</title>
        <authorList>
            <person name="Treitli S.C."/>
            <person name="Kolisko M."/>
            <person name="Husnik F."/>
            <person name="Keeling P."/>
            <person name="Hampl V."/>
        </authorList>
    </citation>
    <scope>NUCLEOTIDE SEQUENCE [LARGE SCALE GENOMIC DNA]</scope>
    <source>
        <strain evidence="2">ST1C</strain>
    </source>
</reference>
<feature type="compositionally biased region" description="Basic and acidic residues" evidence="1">
    <location>
        <begin position="205"/>
        <end position="222"/>
    </location>
</feature>
<gene>
    <name evidence="2" type="ORF">EZS28_018572</name>
</gene>
<evidence type="ECO:0000313" key="3">
    <source>
        <dbReference type="Proteomes" id="UP000324800"/>
    </source>
</evidence>
<accession>A0A5J4VTE9</accession>
<feature type="compositionally biased region" description="Acidic residues" evidence="1">
    <location>
        <begin position="181"/>
        <end position="197"/>
    </location>
</feature>
<dbReference type="Proteomes" id="UP000324800">
    <property type="component" value="Unassembled WGS sequence"/>
</dbReference>